<dbReference type="SUPFAM" id="SSF103501">
    <property type="entry name" value="Respiratory nitrate reductase 1 gamma chain"/>
    <property type="match status" value="1"/>
</dbReference>
<dbReference type="RefSeq" id="WP_264715219.1">
    <property type="nucleotide sequence ID" value="NZ_JAPDNT010000019.1"/>
</dbReference>
<feature type="transmembrane region" description="Helical" evidence="1">
    <location>
        <begin position="143"/>
        <end position="171"/>
    </location>
</feature>
<name>A0AA41YW21_9PROT</name>
<feature type="transmembrane region" description="Helical" evidence="1">
    <location>
        <begin position="249"/>
        <end position="274"/>
    </location>
</feature>
<proteinExistence type="predicted"/>
<protein>
    <submittedName>
        <fullName evidence="2">Tricarballylate utilization 4Fe-4S protein TcuB</fullName>
    </submittedName>
</protein>
<accession>A0AA41YW21</accession>
<feature type="transmembrane region" description="Helical" evidence="1">
    <location>
        <begin position="221"/>
        <end position="243"/>
    </location>
</feature>
<dbReference type="InterPro" id="IPR012830">
    <property type="entry name" value="Citrate_utilization_prot_B"/>
</dbReference>
<dbReference type="NCBIfam" id="TIGR02484">
    <property type="entry name" value="CitB"/>
    <property type="match status" value="1"/>
</dbReference>
<keyword evidence="1" id="KW-1133">Transmembrane helix</keyword>
<evidence type="ECO:0000313" key="3">
    <source>
        <dbReference type="Proteomes" id="UP001165679"/>
    </source>
</evidence>
<gene>
    <name evidence="2" type="primary">tcuB</name>
    <name evidence="2" type="ORF">OL599_17840</name>
</gene>
<comment type="caution">
    <text evidence="2">The sequence shown here is derived from an EMBL/GenBank/DDBJ whole genome shotgun (WGS) entry which is preliminary data.</text>
</comment>
<keyword evidence="3" id="KW-1185">Reference proteome</keyword>
<feature type="transmembrane region" description="Helical" evidence="1">
    <location>
        <begin position="319"/>
        <end position="339"/>
    </location>
</feature>
<dbReference type="AlphaFoldDB" id="A0AA41YW21"/>
<keyword evidence="1" id="KW-0812">Transmembrane</keyword>
<dbReference type="Proteomes" id="UP001165679">
    <property type="component" value="Unassembled WGS sequence"/>
</dbReference>
<sequence>MRETEAVADARRAMEICNACRYCEGFCAVFPAMELRREFAAADLSYLANLCHGCRGCFYACQYAPPHEFGINLPKSFAEVRAESYEQYAWPQPLARLLKRNGTVVSLVAAMGVALVLVLTALLQSPGVLTGTHTGPGAFFAVIPYSVMVWVASATFLYALLALAMSAVNFWRDAGAGSPRGKPLLQAVRDALTLKNLGGGGDGCNYPDESFSGVRKWLHHAMFYGFMLCFASTSVATVFHHFLGWVAPYSLLSAPVILGTLGGLGMVVGTFGLIWMKVIADPAPAARALLGGEYALLFLLLMVALTGLVLLALRATGAMGVALAVHLGFVLALFLMLPYSKFVHGIHRSAALLRAAMER</sequence>
<dbReference type="InterPro" id="IPR036197">
    <property type="entry name" value="NarG-like_sf"/>
</dbReference>
<reference evidence="2" key="2">
    <citation type="submission" date="2022-10" db="EMBL/GenBank/DDBJ databases">
        <authorList>
            <person name="Trinh H.N."/>
        </authorList>
    </citation>
    <scope>NUCLEOTIDE SEQUENCE</scope>
    <source>
        <strain evidence="2">RN2-1</strain>
    </source>
</reference>
<keyword evidence="1" id="KW-0472">Membrane</keyword>
<evidence type="ECO:0000256" key="1">
    <source>
        <dbReference type="SAM" id="Phobius"/>
    </source>
</evidence>
<dbReference type="SUPFAM" id="SSF54862">
    <property type="entry name" value="4Fe-4S ferredoxins"/>
    <property type="match status" value="1"/>
</dbReference>
<organism evidence="2 3">
    <name type="scientific">Limobrevibacterium gyesilva</name>
    <dbReference type="NCBI Taxonomy" id="2991712"/>
    <lineage>
        <taxon>Bacteria</taxon>
        <taxon>Pseudomonadati</taxon>
        <taxon>Pseudomonadota</taxon>
        <taxon>Alphaproteobacteria</taxon>
        <taxon>Acetobacterales</taxon>
        <taxon>Acetobacteraceae</taxon>
        <taxon>Limobrevibacterium</taxon>
    </lineage>
</organism>
<evidence type="ECO:0000313" key="2">
    <source>
        <dbReference type="EMBL" id="MCW3476427.1"/>
    </source>
</evidence>
<feature type="transmembrane region" description="Helical" evidence="1">
    <location>
        <begin position="104"/>
        <end position="123"/>
    </location>
</feature>
<reference evidence="2" key="1">
    <citation type="submission" date="2022-09" db="EMBL/GenBank/DDBJ databases">
        <title>Rhodovastum sp. nov. RN2-1 isolated from soil in Seongnam, South Korea.</title>
        <authorList>
            <person name="Le N.T."/>
        </authorList>
    </citation>
    <scope>NUCLEOTIDE SEQUENCE</scope>
    <source>
        <strain evidence="2">RN2-1</strain>
    </source>
</reference>
<dbReference type="EMBL" id="JAPDNT010000019">
    <property type="protein sequence ID" value="MCW3476427.1"/>
    <property type="molecule type" value="Genomic_DNA"/>
</dbReference>
<feature type="transmembrane region" description="Helical" evidence="1">
    <location>
        <begin position="294"/>
        <end position="313"/>
    </location>
</feature>